<dbReference type="RefSeq" id="WP_027362196.1">
    <property type="nucleotide sequence ID" value="NZ_CP192217.1"/>
</dbReference>
<reference evidence="4 5" key="1">
    <citation type="submission" date="2024-07" db="EMBL/GenBank/DDBJ databases">
        <title>Active virus-host system and metabolic interactions in a Lokiarchaeon culture.</title>
        <authorList>
            <person name="Ponce Toledo R.I."/>
            <person name="Rodrigues Oliveira T."/>
            <person name="Schleper C."/>
        </authorList>
    </citation>
    <scope>NUCLEOTIDE SEQUENCE [LARGE SCALE GENOMIC DNA]</scope>
    <source>
        <strain evidence="4 5">B35</strain>
    </source>
</reference>
<evidence type="ECO:0000313" key="5">
    <source>
        <dbReference type="Proteomes" id="UP001568358"/>
    </source>
</evidence>
<dbReference type="Pfam" id="PF00515">
    <property type="entry name" value="TPR_1"/>
    <property type="match status" value="1"/>
</dbReference>
<evidence type="ECO:0000256" key="3">
    <source>
        <dbReference type="PROSITE-ProRule" id="PRU00339"/>
    </source>
</evidence>
<feature type="repeat" description="TPR" evidence="3">
    <location>
        <begin position="180"/>
        <end position="213"/>
    </location>
</feature>
<gene>
    <name evidence="4" type="ORF">AB2Z07_04570</name>
</gene>
<dbReference type="Pfam" id="PF13431">
    <property type="entry name" value="TPR_17"/>
    <property type="match status" value="1"/>
</dbReference>
<dbReference type="PANTHER" id="PTHR44227">
    <property type="match status" value="1"/>
</dbReference>
<keyword evidence="1" id="KW-0677">Repeat</keyword>
<dbReference type="InterPro" id="IPR011990">
    <property type="entry name" value="TPR-like_helical_dom_sf"/>
</dbReference>
<dbReference type="InterPro" id="IPR052346">
    <property type="entry name" value="O-mannosyl-transferase_TMTC"/>
</dbReference>
<accession>A0ABV4JQJ5</accession>
<dbReference type="Proteomes" id="UP001568358">
    <property type="component" value="Unassembled WGS sequence"/>
</dbReference>
<protein>
    <submittedName>
        <fullName evidence="4">Tetratricopeptide repeat protein</fullName>
    </submittedName>
</protein>
<evidence type="ECO:0000256" key="1">
    <source>
        <dbReference type="ARBA" id="ARBA00022737"/>
    </source>
</evidence>
<keyword evidence="5" id="KW-1185">Reference proteome</keyword>
<name>A0ABV4JQJ5_9BACT</name>
<sequence length="316" mass="35484">MKNLLSILIVALCFGLLLGGCKKNIKNTNLSEWVDEHDKDKKTFEGLEREGDKFSSQNNLEQAYLLYSKALQLKPKNVDLRVKRGNILFRKKLMEKALVEYQAAEKKEPARRDVNLGLGKVYFAVSDRNLAYQYLQKAQTDGCGYWEADALLGIIHDLRGEPLKGEELFKKAHECAPNNGDILNNLGTSYLLQGRYEDAVDSFLAAIKAGNTKKRVYNNLGLALVKTKHYQDAFEAFKMASDEARAFNNIGHAYYLQQDYKKAIACFEKALTLHPAYYPEAGENLKRAKAALFSKGADEGGPALWNESTQLLLSGN</sequence>
<feature type="repeat" description="TPR" evidence="3">
    <location>
        <begin position="244"/>
        <end position="277"/>
    </location>
</feature>
<feature type="repeat" description="TPR" evidence="3">
    <location>
        <begin position="44"/>
        <end position="77"/>
    </location>
</feature>
<proteinExistence type="predicted"/>
<evidence type="ECO:0000313" key="4">
    <source>
        <dbReference type="EMBL" id="MEZ6852811.1"/>
    </source>
</evidence>
<dbReference type="Pfam" id="PF13414">
    <property type="entry name" value="TPR_11"/>
    <property type="match status" value="1"/>
</dbReference>
<dbReference type="EMBL" id="JBFSOO010000003">
    <property type="protein sequence ID" value="MEZ6852811.1"/>
    <property type="molecule type" value="Genomic_DNA"/>
</dbReference>
<dbReference type="Gene3D" id="1.25.40.10">
    <property type="entry name" value="Tetratricopeptide repeat domain"/>
    <property type="match status" value="2"/>
</dbReference>
<dbReference type="InterPro" id="IPR019734">
    <property type="entry name" value="TPR_rpt"/>
</dbReference>
<dbReference type="PROSITE" id="PS51257">
    <property type="entry name" value="PROKAR_LIPOPROTEIN"/>
    <property type="match status" value="1"/>
</dbReference>
<keyword evidence="2 3" id="KW-0802">TPR repeat</keyword>
<dbReference type="SMART" id="SM00028">
    <property type="entry name" value="TPR"/>
    <property type="match status" value="5"/>
</dbReference>
<dbReference type="SUPFAM" id="SSF48452">
    <property type="entry name" value="TPR-like"/>
    <property type="match status" value="1"/>
</dbReference>
<dbReference type="PANTHER" id="PTHR44227:SF3">
    <property type="entry name" value="PROTEIN O-MANNOSYL-TRANSFERASE TMTC4"/>
    <property type="match status" value="1"/>
</dbReference>
<dbReference type="PROSITE" id="PS50005">
    <property type="entry name" value="TPR"/>
    <property type="match status" value="3"/>
</dbReference>
<evidence type="ECO:0000256" key="2">
    <source>
        <dbReference type="ARBA" id="ARBA00022803"/>
    </source>
</evidence>
<dbReference type="PROSITE" id="PS50293">
    <property type="entry name" value="TPR_REGION"/>
    <property type="match status" value="1"/>
</dbReference>
<comment type="caution">
    <text evidence="4">The sequence shown here is derived from an EMBL/GenBank/DDBJ whole genome shotgun (WGS) entry which is preliminary data.</text>
</comment>
<organism evidence="4 5">
    <name type="scientific">Halodesulfovibrio aestuarii</name>
    <dbReference type="NCBI Taxonomy" id="126333"/>
    <lineage>
        <taxon>Bacteria</taxon>
        <taxon>Pseudomonadati</taxon>
        <taxon>Thermodesulfobacteriota</taxon>
        <taxon>Desulfovibrionia</taxon>
        <taxon>Desulfovibrionales</taxon>
        <taxon>Desulfovibrionaceae</taxon>
        <taxon>Halodesulfovibrio</taxon>
    </lineage>
</organism>